<protein>
    <recommendedName>
        <fullName evidence="4">Transmembrane protein</fullName>
    </recommendedName>
</protein>
<organism evidence="2 3">
    <name type="scientific">Mesorhizobium australicum</name>
    <dbReference type="NCBI Taxonomy" id="536018"/>
    <lineage>
        <taxon>Bacteria</taxon>
        <taxon>Pseudomonadati</taxon>
        <taxon>Pseudomonadota</taxon>
        <taxon>Alphaproteobacteria</taxon>
        <taxon>Hyphomicrobiales</taxon>
        <taxon>Phyllobacteriaceae</taxon>
        <taxon>Mesorhizobium</taxon>
    </lineage>
</organism>
<evidence type="ECO:0000313" key="3">
    <source>
        <dbReference type="Proteomes" id="UP000193083"/>
    </source>
</evidence>
<keyword evidence="1" id="KW-1133">Transmembrane helix</keyword>
<accession>A0A1X7P3U7</accession>
<dbReference type="AlphaFoldDB" id="A0A1X7P3U7"/>
<dbReference type="InterPro" id="IPR046087">
    <property type="entry name" value="DUF6105"/>
</dbReference>
<dbReference type="Proteomes" id="UP000193083">
    <property type="component" value="Unassembled WGS sequence"/>
</dbReference>
<keyword evidence="1" id="KW-0472">Membrane</keyword>
<dbReference type="EMBL" id="FXBL01000004">
    <property type="protein sequence ID" value="SMH45503.1"/>
    <property type="molecule type" value="Genomic_DNA"/>
</dbReference>
<name>A0A1X7P3U7_9HYPH</name>
<dbReference type="RefSeq" id="WP_085465078.1">
    <property type="nucleotide sequence ID" value="NZ_FXBL01000004.1"/>
</dbReference>
<keyword evidence="1" id="KW-0812">Transmembrane</keyword>
<gene>
    <name evidence="2" type="ORF">SAMN02982922_3226</name>
</gene>
<dbReference type="Pfam" id="PF19600">
    <property type="entry name" value="DUF6105"/>
    <property type="match status" value="1"/>
</dbReference>
<keyword evidence="3" id="KW-1185">Reference proteome</keyword>
<evidence type="ECO:0000256" key="1">
    <source>
        <dbReference type="SAM" id="Phobius"/>
    </source>
</evidence>
<proteinExistence type="predicted"/>
<reference evidence="2 3" key="1">
    <citation type="submission" date="2017-04" db="EMBL/GenBank/DDBJ databases">
        <authorList>
            <person name="Afonso C.L."/>
            <person name="Miller P.J."/>
            <person name="Scott M.A."/>
            <person name="Spackman E."/>
            <person name="Goraichik I."/>
            <person name="Dimitrov K.M."/>
            <person name="Suarez D.L."/>
            <person name="Swayne D.E."/>
        </authorList>
    </citation>
    <scope>NUCLEOTIDE SEQUENCE [LARGE SCALE GENOMIC DNA]</scope>
    <source>
        <strain evidence="2 3">B5P</strain>
    </source>
</reference>
<dbReference type="OrthoDB" id="7906687at2"/>
<sequence>MKYVFFAWAAPLGLFWGWFFLSANDINFGSIYLSRALHELVFELYGEMLGVAPETIPWLIAKACLFDTLLILAIWAFRRRRQIAAQWAALRERLMPAGAAPEGDPARLEG</sequence>
<evidence type="ECO:0008006" key="4">
    <source>
        <dbReference type="Google" id="ProtNLM"/>
    </source>
</evidence>
<feature type="transmembrane region" description="Helical" evidence="1">
    <location>
        <begin position="56"/>
        <end position="77"/>
    </location>
</feature>
<evidence type="ECO:0000313" key="2">
    <source>
        <dbReference type="EMBL" id="SMH45503.1"/>
    </source>
</evidence>